<name>A0A381SBP8_9ZZZZ</name>
<feature type="region of interest" description="Disordered" evidence="1">
    <location>
        <begin position="62"/>
        <end position="114"/>
    </location>
</feature>
<evidence type="ECO:0000313" key="2">
    <source>
        <dbReference type="EMBL" id="SUZ99657.1"/>
    </source>
</evidence>
<dbReference type="AlphaFoldDB" id="A0A381SBP8"/>
<organism evidence="2">
    <name type="scientific">marine metagenome</name>
    <dbReference type="NCBI Taxonomy" id="408172"/>
    <lineage>
        <taxon>unclassified sequences</taxon>
        <taxon>metagenomes</taxon>
        <taxon>ecological metagenomes</taxon>
    </lineage>
</organism>
<reference evidence="2" key="1">
    <citation type="submission" date="2018-05" db="EMBL/GenBank/DDBJ databases">
        <authorList>
            <person name="Lanie J.A."/>
            <person name="Ng W.-L."/>
            <person name="Kazmierczak K.M."/>
            <person name="Andrzejewski T.M."/>
            <person name="Davidsen T.M."/>
            <person name="Wayne K.J."/>
            <person name="Tettelin H."/>
            <person name="Glass J.I."/>
            <person name="Rusch D."/>
            <person name="Podicherti R."/>
            <person name="Tsui H.-C.T."/>
            <person name="Winkler M.E."/>
        </authorList>
    </citation>
    <scope>NUCLEOTIDE SEQUENCE</scope>
</reference>
<sequence length="114" mass="12626">MGGIREGRRVYTDLKRQRDALQSLITEAIDLEDIKKQVNVDEVKDSVASLKNELAIDQLDEDGLISGSSSVPRKRQLNRADTAGPDEIRHEVLDPSPLGDEDMTMDSDESKSTS</sequence>
<evidence type="ECO:0000256" key="1">
    <source>
        <dbReference type="SAM" id="MobiDB-lite"/>
    </source>
</evidence>
<gene>
    <name evidence="2" type="ORF">METZ01_LOCUS52511</name>
</gene>
<protein>
    <submittedName>
        <fullName evidence="2">Uncharacterized protein</fullName>
    </submittedName>
</protein>
<accession>A0A381SBP8</accession>
<proteinExistence type="predicted"/>
<dbReference type="EMBL" id="UINC01002724">
    <property type="protein sequence ID" value="SUZ99657.1"/>
    <property type="molecule type" value="Genomic_DNA"/>
</dbReference>